<dbReference type="AlphaFoldDB" id="A0A2N5N3A9"/>
<proteinExistence type="predicted"/>
<dbReference type="Proteomes" id="UP000234789">
    <property type="component" value="Unassembled WGS sequence"/>
</dbReference>
<name>A0A2N5N3A9_9BACL</name>
<comment type="caution">
    <text evidence="1">The sequence shown here is derived from an EMBL/GenBank/DDBJ whole genome shotgun (WGS) entry which is preliminary data.</text>
</comment>
<gene>
    <name evidence="1" type="ORF">B8V81_3254</name>
</gene>
<reference evidence="1 2" key="1">
    <citation type="submission" date="2017-05" db="EMBL/GenBank/DDBJ databases">
        <title>Functional genome analysis of Paenibacillus pasadenensis strain R16: insights on endophytic life style and antifungal activity.</title>
        <authorList>
            <person name="Passera A."/>
            <person name="Marcolungo L."/>
            <person name="Casati P."/>
            <person name="Brasca M."/>
            <person name="Quaglino F."/>
            <person name="Delledonne M."/>
        </authorList>
    </citation>
    <scope>NUCLEOTIDE SEQUENCE [LARGE SCALE GENOMIC DNA]</scope>
    <source>
        <strain evidence="1 2">R16</strain>
    </source>
</reference>
<dbReference type="RefSeq" id="WP_101808727.1">
    <property type="nucleotide sequence ID" value="NZ_NFEZ01000004.1"/>
</dbReference>
<organism evidence="1 2">
    <name type="scientific">Paenibacillus pasadenensis</name>
    <dbReference type="NCBI Taxonomy" id="217090"/>
    <lineage>
        <taxon>Bacteria</taxon>
        <taxon>Bacillati</taxon>
        <taxon>Bacillota</taxon>
        <taxon>Bacilli</taxon>
        <taxon>Bacillales</taxon>
        <taxon>Paenibacillaceae</taxon>
        <taxon>Paenibacillus</taxon>
    </lineage>
</organism>
<dbReference type="EMBL" id="NFEZ01000004">
    <property type="protein sequence ID" value="PLT44823.1"/>
    <property type="molecule type" value="Genomic_DNA"/>
</dbReference>
<sequence>MKAYNPPKVIMHEQVEFGTVNISNNFFYRWCKQFNFRPFICRLFYGSGSVGGGHGFNEPFSGIKGTPK</sequence>
<accession>A0A2N5N3A9</accession>
<evidence type="ECO:0000313" key="1">
    <source>
        <dbReference type="EMBL" id="PLT44823.1"/>
    </source>
</evidence>
<evidence type="ECO:0000313" key="2">
    <source>
        <dbReference type="Proteomes" id="UP000234789"/>
    </source>
</evidence>
<keyword evidence="2" id="KW-1185">Reference proteome</keyword>
<protein>
    <submittedName>
        <fullName evidence="1">Uncharacterized protein</fullName>
    </submittedName>
</protein>